<name>A0A9P8YB31_9PEZI</name>
<gene>
    <name evidence="1" type="ORF">B0I36DRAFT_316628</name>
</gene>
<proteinExistence type="predicted"/>
<dbReference type="GeneID" id="70182600"/>
<dbReference type="OrthoDB" id="4589291at2759"/>
<dbReference type="AlphaFoldDB" id="A0A9P8YB31"/>
<sequence length="96" mass="11203">MPTDETGKNAEPLWVAKLEVYARELYVLSHFNPGQDLSREDMTLAIAGNEPEFSEFYYQWDKSGSEHCFNAIYDQKPLSGWWPWPRKNTECEEIGL</sequence>
<protein>
    <submittedName>
        <fullName evidence="1">Uncharacterized protein</fullName>
    </submittedName>
</protein>
<evidence type="ECO:0000313" key="2">
    <source>
        <dbReference type="Proteomes" id="UP000756346"/>
    </source>
</evidence>
<reference evidence="1" key="1">
    <citation type="journal article" date="2021" name="Nat. Commun.">
        <title>Genetic determinants of endophytism in the Arabidopsis root mycobiome.</title>
        <authorList>
            <person name="Mesny F."/>
            <person name="Miyauchi S."/>
            <person name="Thiergart T."/>
            <person name="Pickel B."/>
            <person name="Atanasova L."/>
            <person name="Karlsson M."/>
            <person name="Huettel B."/>
            <person name="Barry K.W."/>
            <person name="Haridas S."/>
            <person name="Chen C."/>
            <person name="Bauer D."/>
            <person name="Andreopoulos W."/>
            <person name="Pangilinan J."/>
            <person name="LaButti K."/>
            <person name="Riley R."/>
            <person name="Lipzen A."/>
            <person name="Clum A."/>
            <person name="Drula E."/>
            <person name="Henrissat B."/>
            <person name="Kohler A."/>
            <person name="Grigoriev I.V."/>
            <person name="Martin F.M."/>
            <person name="Hacquard S."/>
        </authorList>
    </citation>
    <scope>NUCLEOTIDE SEQUENCE</scope>
    <source>
        <strain evidence="1">MPI-CAGE-CH-0230</strain>
    </source>
</reference>
<dbReference type="Proteomes" id="UP000756346">
    <property type="component" value="Unassembled WGS sequence"/>
</dbReference>
<organism evidence="1 2">
    <name type="scientific">Microdochium trichocladiopsis</name>
    <dbReference type="NCBI Taxonomy" id="1682393"/>
    <lineage>
        <taxon>Eukaryota</taxon>
        <taxon>Fungi</taxon>
        <taxon>Dikarya</taxon>
        <taxon>Ascomycota</taxon>
        <taxon>Pezizomycotina</taxon>
        <taxon>Sordariomycetes</taxon>
        <taxon>Xylariomycetidae</taxon>
        <taxon>Xylariales</taxon>
        <taxon>Microdochiaceae</taxon>
        <taxon>Microdochium</taxon>
    </lineage>
</organism>
<keyword evidence="2" id="KW-1185">Reference proteome</keyword>
<dbReference type="EMBL" id="JAGTJQ010000003">
    <property type="protein sequence ID" value="KAH7034610.1"/>
    <property type="molecule type" value="Genomic_DNA"/>
</dbReference>
<dbReference type="RefSeq" id="XP_046014703.1">
    <property type="nucleotide sequence ID" value="XM_046153054.1"/>
</dbReference>
<evidence type="ECO:0000313" key="1">
    <source>
        <dbReference type="EMBL" id="KAH7034610.1"/>
    </source>
</evidence>
<accession>A0A9P8YB31</accession>
<comment type="caution">
    <text evidence="1">The sequence shown here is derived from an EMBL/GenBank/DDBJ whole genome shotgun (WGS) entry which is preliminary data.</text>
</comment>